<gene>
    <name evidence="1" type="ORF">mRhiFer1_009101</name>
</gene>
<dbReference type="EMBL" id="JACAGC010000021">
    <property type="protein sequence ID" value="KAF6293215.1"/>
    <property type="molecule type" value="Genomic_DNA"/>
</dbReference>
<reference evidence="1 2" key="1">
    <citation type="journal article" date="2020" name="Nature">
        <title>Six reference-quality genomes reveal evolution of bat adaptations.</title>
        <authorList>
            <person name="Jebb D."/>
            <person name="Huang Z."/>
            <person name="Pippel M."/>
            <person name="Hughes G.M."/>
            <person name="Lavrichenko K."/>
            <person name="Devanna P."/>
            <person name="Winkler S."/>
            <person name="Jermiin L.S."/>
            <person name="Skirmuntt E.C."/>
            <person name="Katzourakis A."/>
            <person name="Burkitt-Gray L."/>
            <person name="Ray D.A."/>
            <person name="Sullivan K.A.M."/>
            <person name="Roscito J.G."/>
            <person name="Kirilenko B.M."/>
            <person name="Davalos L.M."/>
            <person name="Corthals A.P."/>
            <person name="Power M.L."/>
            <person name="Jones G."/>
            <person name="Ransome R.D."/>
            <person name="Dechmann D.K.N."/>
            <person name="Locatelli A.G."/>
            <person name="Puechmaille S.J."/>
            <person name="Fedrigo O."/>
            <person name="Jarvis E.D."/>
            <person name="Hiller M."/>
            <person name="Vernes S.C."/>
            <person name="Myers E.W."/>
            <person name="Teeling E.C."/>
        </authorList>
    </citation>
    <scope>NUCLEOTIDE SEQUENCE [LARGE SCALE GENOMIC DNA]</scope>
    <source>
        <strain evidence="1">MRhiFer1</strain>
        <tissue evidence="1">Lung</tissue>
    </source>
</reference>
<evidence type="ECO:0000313" key="1">
    <source>
        <dbReference type="EMBL" id="KAF6293215.1"/>
    </source>
</evidence>
<organism evidence="1 2">
    <name type="scientific">Rhinolophus ferrumequinum</name>
    <name type="common">Greater horseshoe bat</name>
    <dbReference type="NCBI Taxonomy" id="59479"/>
    <lineage>
        <taxon>Eukaryota</taxon>
        <taxon>Metazoa</taxon>
        <taxon>Chordata</taxon>
        <taxon>Craniata</taxon>
        <taxon>Vertebrata</taxon>
        <taxon>Euteleostomi</taxon>
        <taxon>Mammalia</taxon>
        <taxon>Eutheria</taxon>
        <taxon>Laurasiatheria</taxon>
        <taxon>Chiroptera</taxon>
        <taxon>Yinpterochiroptera</taxon>
        <taxon>Rhinolophoidea</taxon>
        <taxon>Rhinolophidae</taxon>
        <taxon>Rhinolophinae</taxon>
        <taxon>Rhinolophus</taxon>
    </lineage>
</organism>
<proteinExistence type="predicted"/>
<sequence>MQGGWLNYKMTIKEGLTDKMCAGHEDLSVPHKMWSPHPRRGTGIQPLAAVQTISASGPLLREARGSLPLIGKHPLIFREDAAIMGPQCRAGYPPGITGSGVPAKKIQPLYLLLGRGSNLDNEKNKGQNSERRNM</sequence>
<dbReference type="AlphaFoldDB" id="A0A7J7SYB2"/>
<name>A0A7J7SYB2_RHIFE</name>
<protein>
    <submittedName>
        <fullName evidence="1">Uncharacterized protein</fullName>
    </submittedName>
</protein>
<dbReference type="Proteomes" id="UP000585614">
    <property type="component" value="Unassembled WGS sequence"/>
</dbReference>
<evidence type="ECO:0000313" key="2">
    <source>
        <dbReference type="Proteomes" id="UP000585614"/>
    </source>
</evidence>
<accession>A0A7J7SYB2</accession>
<comment type="caution">
    <text evidence="1">The sequence shown here is derived from an EMBL/GenBank/DDBJ whole genome shotgun (WGS) entry which is preliminary data.</text>
</comment>